<dbReference type="PANTHER" id="PTHR34075">
    <property type="entry name" value="BLR3430 PROTEIN"/>
    <property type="match status" value="1"/>
</dbReference>
<dbReference type="SUPFAM" id="SSF50249">
    <property type="entry name" value="Nucleic acid-binding proteins"/>
    <property type="match status" value="1"/>
</dbReference>
<proteinExistence type="predicted"/>
<dbReference type="InterPro" id="IPR012340">
    <property type="entry name" value="NA-bd_OB-fold"/>
</dbReference>
<accession>A0A520KUE4</accession>
<dbReference type="EMBL" id="RXIL01000167">
    <property type="protein sequence ID" value="RZN66262.1"/>
    <property type="molecule type" value="Genomic_DNA"/>
</dbReference>
<reference evidence="3 4" key="1">
    <citation type="journal article" date="2019" name="Nat. Microbiol.">
        <title>Wide diversity of methane and short-chain alkane metabolisms in uncultured archaea.</title>
        <authorList>
            <person name="Borrel G."/>
            <person name="Adam P.S."/>
            <person name="McKay L.J."/>
            <person name="Chen L.X."/>
            <person name="Sierra-Garcia I.N."/>
            <person name="Sieber C.M."/>
            <person name="Letourneur Q."/>
            <person name="Ghozlane A."/>
            <person name="Andersen G.L."/>
            <person name="Li W.J."/>
            <person name="Hallam S.J."/>
            <person name="Muyzer G."/>
            <person name="de Oliveira V.M."/>
            <person name="Inskeep W.P."/>
            <person name="Banfield J.F."/>
            <person name="Gribaldo S."/>
        </authorList>
    </citation>
    <scope>NUCLEOTIDE SEQUENCE [LARGE SCALE GENOMIC DNA]</scope>
    <source>
        <strain evidence="3">NM1b</strain>
    </source>
</reference>
<evidence type="ECO:0000259" key="1">
    <source>
        <dbReference type="Pfam" id="PF01796"/>
    </source>
</evidence>
<feature type="domain" description="ChsH2 rubredoxin-like zinc ribbon" evidence="2">
    <location>
        <begin position="35"/>
        <end position="63"/>
    </location>
</feature>
<evidence type="ECO:0000313" key="4">
    <source>
        <dbReference type="Proteomes" id="UP000320766"/>
    </source>
</evidence>
<name>A0A520KUE4_9EURY</name>
<evidence type="ECO:0000313" key="3">
    <source>
        <dbReference type="EMBL" id="RZN66262.1"/>
    </source>
</evidence>
<dbReference type="Proteomes" id="UP000320766">
    <property type="component" value="Unassembled WGS sequence"/>
</dbReference>
<dbReference type="InterPro" id="IPR002878">
    <property type="entry name" value="ChsH2_C"/>
</dbReference>
<comment type="caution">
    <text evidence="3">The sequence shown here is derived from an EMBL/GenBank/DDBJ whole genome shotgun (WGS) entry which is preliminary data.</text>
</comment>
<dbReference type="InterPro" id="IPR022002">
    <property type="entry name" value="ChsH2_Znr"/>
</dbReference>
<dbReference type="InterPro" id="IPR052513">
    <property type="entry name" value="Thioester_dehydratase-like"/>
</dbReference>
<dbReference type="Pfam" id="PF01796">
    <property type="entry name" value="OB_ChsH2_C"/>
    <property type="match status" value="1"/>
</dbReference>
<sequence length="161" mass="19082">MKEEKKELLEVHYGKEQLYNWHCGPYWSKFLAEIRDNEKIYGIKCPKCGRVYMPPRSVCGRCFTEMNEWVELGNEGVIDGFTVVKFPYINPSTGEMKNIPFTSVWIRLDGADTCLIHYLDEKDEEKIEVGMRVKAVFREDKKGDLYYDIKHFKIADRFKYD</sequence>
<gene>
    <name evidence="3" type="ORF">EF807_08645</name>
</gene>
<organism evidence="3 4">
    <name type="scientific">Candidatus Methanolliviera hydrocarbonicum</name>
    <dbReference type="NCBI Taxonomy" id="2491085"/>
    <lineage>
        <taxon>Archaea</taxon>
        <taxon>Methanobacteriati</taxon>
        <taxon>Methanobacteriota</taxon>
        <taxon>Candidatus Methanoliparia</taxon>
        <taxon>Candidatus Methanoliparales</taxon>
        <taxon>Candidatus Methanollivieraceae</taxon>
        <taxon>Candidatus Methanolliviera</taxon>
    </lineage>
</organism>
<dbReference type="PANTHER" id="PTHR34075:SF4">
    <property type="entry name" value="DUF35 DOMAIN-CONTAINING PROTEIN"/>
    <property type="match status" value="1"/>
</dbReference>
<dbReference type="Pfam" id="PF12172">
    <property type="entry name" value="zf-ChsH2"/>
    <property type="match status" value="1"/>
</dbReference>
<dbReference type="AlphaFoldDB" id="A0A520KUE4"/>
<evidence type="ECO:0000259" key="2">
    <source>
        <dbReference type="Pfam" id="PF12172"/>
    </source>
</evidence>
<protein>
    <submittedName>
        <fullName evidence="3">Zn-ribbon domain-containing OB-fold protein</fullName>
    </submittedName>
</protein>
<dbReference type="Gene3D" id="6.10.30.10">
    <property type="match status" value="1"/>
</dbReference>
<feature type="domain" description="ChsH2 C-terminal OB-fold" evidence="1">
    <location>
        <begin position="69"/>
        <end position="138"/>
    </location>
</feature>